<dbReference type="InterPro" id="IPR058954">
    <property type="entry name" value="AAA_lid_SMAX1"/>
</dbReference>
<dbReference type="PANTHER" id="PTHR43572">
    <property type="entry name" value="CHAPERONE PROTEIN CLPD, CHLOROPLASTIC"/>
    <property type="match status" value="1"/>
</dbReference>
<dbReference type="Proteomes" id="UP000826271">
    <property type="component" value="Unassembled WGS sequence"/>
</dbReference>
<name>A0AAV6WB36_9LAMI</name>
<dbReference type="PROSITE" id="PS51903">
    <property type="entry name" value="CLP_R"/>
    <property type="match status" value="1"/>
</dbReference>
<evidence type="ECO:0000313" key="8">
    <source>
        <dbReference type="Proteomes" id="UP000826271"/>
    </source>
</evidence>
<accession>A0AAV6WB36</accession>
<dbReference type="Pfam" id="PF23569">
    <property type="entry name" value="NBD_SMAX1"/>
    <property type="match status" value="1"/>
</dbReference>
<dbReference type="InterPro" id="IPR051650">
    <property type="entry name" value="SL_signaling_regulator"/>
</dbReference>
<evidence type="ECO:0000256" key="5">
    <source>
        <dbReference type="PROSITE-ProRule" id="PRU01251"/>
    </source>
</evidence>
<comment type="similarity">
    <text evidence="1">Belongs to the ClpA/ClpB family.</text>
</comment>
<evidence type="ECO:0000313" key="7">
    <source>
        <dbReference type="EMBL" id="KAG8367686.1"/>
    </source>
</evidence>
<sequence>MRAGLSTIQQTLTPEAATILTHSIAESTRRNHGQTTPLHVAATLLSSTSGYLRQACIRSHPNSSHPLQCRALELCFSVALERLPTAQAAAGTEPPISNALMAALKRAQAHQRRGCPEQQQQPLLAVKVELDQLIISILDDPSVSRVMREAGFSSPAVKASIEKSVNSSSLSSHGNVNFSGIDPRMLSSPVRLTTMQTPLANRNMYLNPRLQRVDEKGCDEVKKVLDIMLRSKKRNPVLVGDSEPEIVVKELLRKIESKELENDGVLRNVRVVSVDKGLLSDTNRVRAMIEDLGGVIESRIDDGGVIVDLGDLKWLVERFVGVQQHQQQVITETVKVAVVEMAKLWRRFGNKLWLIGTATCETYLRCQVYHSNMESEWDLQAVPMASKSPLPGIFPRFGTERLLNNPVEPLNPLKTNPMPLPALTRRLSENSDPAQRTNFCPQCSENYEKELAKLTAIEKSFSEAKQEANRPSLPQWLQNAKTIDQSQGKTQELHKKWRDTCLNLHPNFHQNSRPGPPALSMTSLYNPNLLVRPPFQPKLLNTKLQLNTNHGTVLPAQHTNSPPGSPVGTDLVLGRKENEKLSTPEKIGDDRAKDFLGCISSKLIDKFANALDADTYKKLLKGLMEKTWWQAEAASEVASAITRCRLGNGKRRGGGSRGDVWLLFTGPDRTGKKKMALVLAEEICGASLITICLGARRDDEELDTSFRGKTVIDRIVEAVRRNPFSVILLEDIDEADLLVRGSVKRAIERGRIGDSHGREVGLGNCIFVLTGDWSTTSPEALRDGHFVDEKKLASIASGTWELGLIVREKSAKRRPSWLHDESRPLRPRKEPASGFLDLNLALGDIDDDKTEGSHNSSDVTIDHEDDHRGLVNGHFSITSVPHELVNIVDDSIVFKPVDSAFVRGEIKKTISLKFSMVVDDNLSIEVEDDVLEKILGGLWHDSTSLQEWIENVVGPSFDRVKPHLPPGDKSSLVVRLVVESDSGRRGRSKGNGEWLPSSILV</sequence>
<dbReference type="SUPFAM" id="SSF81923">
    <property type="entry name" value="Double Clp-N motif"/>
    <property type="match status" value="1"/>
</dbReference>
<dbReference type="Pfam" id="PF26587">
    <property type="entry name" value="AAA_lid_SMAX1"/>
    <property type="match status" value="1"/>
</dbReference>
<dbReference type="Pfam" id="PF07724">
    <property type="entry name" value="AAA_2"/>
    <property type="match status" value="1"/>
</dbReference>
<dbReference type="Gene3D" id="1.10.1780.10">
    <property type="entry name" value="Clp, N-terminal domain"/>
    <property type="match status" value="1"/>
</dbReference>
<evidence type="ECO:0000256" key="2">
    <source>
        <dbReference type="ARBA" id="ARBA00022737"/>
    </source>
</evidence>
<evidence type="ECO:0000256" key="4">
    <source>
        <dbReference type="ARBA" id="ARBA00023163"/>
    </source>
</evidence>
<reference evidence="7" key="1">
    <citation type="submission" date="2019-10" db="EMBL/GenBank/DDBJ databases">
        <authorList>
            <person name="Zhang R."/>
            <person name="Pan Y."/>
            <person name="Wang J."/>
            <person name="Ma R."/>
            <person name="Yu S."/>
        </authorList>
    </citation>
    <scope>NUCLEOTIDE SEQUENCE</scope>
    <source>
        <strain evidence="7">LA-IB0</strain>
        <tissue evidence="7">Leaf</tissue>
    </source>
</reference>
<dbReference type="AlphaFoldDB" id="A0AAV6WB36"/>
<dbReference type="InterPro" id="IPR004176">
    <property type="entry name" value="Clp_R_N"/>
</dbReference>
<gene>
    <name evidence="7" type="ORF">BUALT_Bualt16G0098700</name>
</gene>
<evidence type="ECO:0000259" key="6">
    <source>
        <dbReference type="PROSITE" id="PS51903"/>
    </source>
</evidence>
<keyword evidence="2 5" id="KW-0677">Repeat</keyword>
<dbReference type="PANTHER" id="PTHR43572:SF13">
    <property type="entry name" value="PROTEIN SUPPRESSOR OF MAX2 1"/>
    <property type="match status" value="1"/>
</dbReference>
<dbReference type="GO" id="GO:0016887">
    <property type="term" value="F:ATP hydrolysis activity"/>
    <property type="evidence" value="ECO:0007669"/>
    <property type="project" value="InterPro"/>
</dbReference>
<keyword evidence="3" id="KW-0805">Transcription regulation</keyword>
<organism evidence="7 8">
    <name type="scientific">Buddleja alternifolia</name>
    <dbReference type="NCBI Taxonomy" id="168488"/>
    <lineage>
        <taxon>Eukaryota</taxon>
        <taxon>Viridiplantae</taxon>
        <taxon>Streptophyta</taxon>
        <taxon>Embryophyta</taxon>
        <taxon>Tracheophyta</taxon>
        <taxon>Spermatophyta</taxon>
        <taxon>Magnoliopsida</taxon>
        <taxon>eudicotyledons</taxon>
        <taxon>Gunneridae</taxon>
        <taxon>Pentapetalae</taxon>
        <taxon>asterids</taxon>
        <taxon>lamiids</taxon>
        <taxon>Lamiales</taxon>
        <taxon>Scrophulariaceae</taxon>
        <taxon>Buddlejeae</taxon>
        <taxon>Buddleja</taxon>
    </lineage>
</organism>
<dbReference type="Gene3D" id="3.40.50.300">
    <property type="entry name" value="P-loop containing nucleotide triphosphate hydrolases"/>
    <property type="match status" value="2"/>
</dbReference>
<comment type="caution">
    <text evidence="7">The sequence shown here is derived from an EMBL/GenBank/DDBJ whole genome shotgun (WGS) entry which is preliminary data.</text>
</comment>
<dbReference type="GO" id="GO:0005524">
    <property type="term" value="F:ATP binding"/>
    <property type="evidence" value="ECO:0007669"/>
    <property type="project" value="InterPro"/>
</dbReference>
<dbReference type="InterPro" id="IPR036628">
    <property type="entry name" value="Clp_N_dom_sf"/>
</dbReference>
<evidence type="ECO:0000256" key="3">
    <source>
        <dbReference type="ARBA" id="ARBA00023015"/>
    </source>
</evidence>
<dbReference type="InterPro" id="IPR058680">
    <property type="entry name" value="NBD_SMAX1-like"/>
</dbReference>
<dbReference type="SUPFAM" id="SSF52540">
    <property type="entry name" value="P-loop containing nucleoside triphosphate hydrolases"/>
    <property type="match status" value="1"/>
</dbReference>
<dbReference type="InterPro" id="IPR003959">
    <property type="entry name" value="ATPase_AAA_core"/>
</dbReference>
<keyword evidence="8" id="KW-1185">Reference proteome</keyword>
<proteinExistence type="inferred from homology"/>
<protein>
    <recommendedName>
        <fullName evidence="6">Clp R domain-containing protein</fullName>
    </recommendedName>
</protein>
<evidence type="ECO:0000256" key="1">
    <source>
        <dbReference type="ARBA" id="ARBA00008675"/>
    </source>
</evidence>
<dbReference type="InterPro" id="IPR027417">
    <property type="entry name" value="P-loop_NTPase"/>
</dbReference>
<keyword evidence="4" id="KW-0804">Transcription</keyword>
<dbReference type="EMBL" id="WHWC01000016">
    <property type="protein sequence ID" value="KAG8367686.1"/>
    <property type="molecule type" value="Genomic_DNA"/>
</dbReference>
<dbReference type="FunFam" id="1.10.1780.10:FF:000005">
    <property type="entry name" value="protein SUPPRESSOR OF MAX2 1"/>
    <property type="match status" value="1"/>
</dbReference>
<feature type="domain" description="Clp R" evidence="6">
    <location>
        <begin position="8"/>
        <end position="168"/>
    </location>
</feature>